<dbReference type="PROSITE" id="PS51898">
    <property type="entry name" value="TYR_RECOMBINASE"/>
    <property type="match status" value="1"/>
</dbReference>
<dbReference type="RefSeq" id="WP_307406410.1">
    <property type="nucleotide sequence ID" value="NZ_JAUSUR010000002.1"/>
</dbReference>
<evidence type="ECO:0000256" key="1">
    <source>
        <dbReference type="ARBA" id="ARBA00022908"/>
    </source>
</evidence>
<dbReference type="Proteomes" id="UP001230220">
    <property type="component" value="Unassembled WGS sequence"/>
</dbReference>
<dbReference type="PROSITE" id="PS51900">
    <property type="entry name" value="CB"/>
    <property type="match status" value="1"/>
</dbReference>
<evidence type="ECO:0000259" key="6">
    <source>
        <dbReference type="PROSITE" id="PS51900"/>
    </source>
</evidence>
<keyword evidence="1" id="KW-0229">DNA integration</keyword>
<dbReference type="InterPro" id="IPR044068">
    <property type="entry name" value="CB"/>
</dbReference>
<evidence type="ECO:0000256" key="4">
    <source>
        <dbReference type="PROSITE-ProRule" id="PRU01248"/>
    </source>
</evidence>
<dbReference type="EMBL" id="JAUSUR010000002">
    <property type="protein sequence ID" value="MDQ0360477.1"/>
    <property type="molecule type" value="Genomic_DNA"/>
</dbReference>
<evidence type="ECO:0000313" key="8">
    <source>
        <dbReference type="Proteomes" id="UP001230220"/>
    </source>
</evidence>
<accession>A0ABU0E0R6</accession>
<feature type="domain" description="Core-binding (CB)" evidence="6">
    <location>
        <begin position="2"/>
        <end position="80"/>
    </location>
</feature>
<proteinExistence type="predicted"/>
<dbReference type="Gene3D" id="1.10.443.10">
    <property type="entry name" value="Intergrase catalytic core"/>
    <property type="match status" value="1"/>
</dbReference>
<reference evidence="7 8" key="1">
    <citation type="submission" date="2023-07" db="EMBL/GenBank/DDBJ databases">
        <title>Genomic Encyclopedia of Type Strains, Phase IV (KMG-IV): sequencing the most valuable type-strain genomes for metagenomic binning, comparative biology and taxonomic classification.</title>
        <authorList>
            <person name="Goeker M."/>
        </authorList>
    </citation>
    <scope>NUCLEOTIDE SEQUENCE [LARGE SCALE GENOMIC DNA]</scope>
    <source>
        <strain evidence="7 8">DSM 16784</strain>
    </source>
</reference>
<dbReference type="Pfam" id="PF00589">
    <property type="entry name" value="Phage_integrase"/>
    <property type="match status" value="1"/>
</dbReference>
<evidence type="ECO:0000256" key="3">
    <source>
        <dbReference type="ARBA" id="ARBA00023172"/>
    </source>
</evidence>
<dbReference type="InterPro" id="IPR010998">
    <property type="entry name" value="Integrase_recombinase_N"/>
</dbReference>
<dbReference type="PANTHER" id="PTHR30349:SF89">
    <property type="entry name" value="INTEGRASE_RECOMBINASE"/>
    <property type="match status" value="1"/>
</dbReference>
<feature type="domain" description="Tyr recombinase" evidence="5">
    <location>
        <begin position="98"/>
        <end position="272"/>
    </location>
</feature>
<dbReference type="InterPro" id="IPR050090">
    <property type="entry name" value="Tyrosine_recombinase_XerCD"/>
</dbReference>
<dbReference type="PANTHER" id="PTHR30349">
    <property type="entry name" value="PHAGE INTEGRASE-RELATED"/>
    <property type="match status" value="1"/>
</dbReference>
<evidence type="ECO:0000313" key="7">
    <source>
        <dbReference type="EMBL" id="MDQ0360477.1"/>
    </source>
</evidence>
<name>A0ABU0E0R6_9FIRM</name>
<keyword evidence="2 4" id="KW-0238">DNA-binding</keyword>
<dbReference type="InterPro" id="IPR004107">
    <property type="entry name" value="Integrase_SAM-like_N"/>
</dbReference>
<evidence type="ECO:0000259" key="5">
    <source>
        <dbReference type="PROSITE" id="PS51898"/>
    </source>
</evidence>
<organism evidence="7 8">
    <name type="scientific">Breznakia pachnodae</name>
    <dbReference type="NCBI Taxonomy" id="265178"/>
    <lineage>
        <taxon>Bacteria</taxon>
        <taxon>Bacillati</taxon>
        <taxon>Bacillota</taxon>
        <taxon>Erysipelotrichia</taxon>
        <taxon>Erysipelotrichales</taxon>
        <taxon>Erysipelotrichaceae</taxon>
        <taxon>Breznakia</taxon>
    </lineage>
</organism>
<protein>
    <submittedName>
        <fullName evidence="7">Site-specific recombinase XerD</fullName>
    </submittedName>
</protein>
<dbReference type="Pfam" id="PF02899">
    <property type="entry name" value="Phage_int_SAM_1"/>
    <property type="match status" value="1"/>
</dbReference>
<evidence type="ECO:0000256" key="2">
    <source>
        <dbReference type="ARBA" id="ARBA00023125"/>
    </source>
</evidence>
<dbReference type="SUPFAM" id="SSF56349">
    <property type="entry name" value="DNA breaking-rejoining enzymes"/>
    <property type="match status" value="1"/>
</dbReference>
<gene>
    <name evidence="7" type="ORF">J2S15_001222</name>
</gene>
<sequence length="277" mass="32812">MIITKEKINEFINTLQYEEYCKKTILKYRTDIKKLANFMKQSKICKEDMIEFKEYLCKKYKPRSVNSILAACNLFFTHQNRLDLKVKQLKIQHTAFCDEERELSKREYEKLLRAVKQCEDHTMLLIIQTLGNTGIRISELPFITIEAITSGKAEIRMKGKNRTILIPKGLKQKLQYYATKHEIKKGPVFVTKNAVPYDRSNIWRKMKYYAEIADINPSKVFPHNLRHLFARQFYRIKKDIAQLADILGHSNINTTRIYMISTGEEHQRILEKMQLLL</sequence>
<dbReference type="InterPro" id="IPR013762">
    <property type="entry name" value="Integrase-like_cat_sf"/>
</dbReference>
<keyword evidence="3" id="KW-0233">DNA recombination</keyword>
<keyword evidence="8" id="KW-1185">Reference proteome</keyword>
<comment type="caution">
    <text evidence="7">The sequence shown here is derived from an EMBL/GenBank/DDBJ whole genome shotgun (WGS) entry which is preliminary data.</text>
</comment>
<dbReference type="InterPro" id="IPR011010">
    <property type="entry name" value="DNA_brk_join_enz"/>
</dbReference>
<dbReference type="InterPro" id="IPR002104">
    <property type="entry name" value="Integrase_catalytic"/>
</dbReference>
<dbReference type="Gene3D" id="1.10.150.130">
    <property type="match status" value="1"/>
</dbReference>